<proteinExistence type="predicted"/>
<accession>A0A3G4ZWT1</accession>
<protein>
    <submittedName>
        <fullName evidence="1">Uncharacterized protein</fullName>
    </submittedName>
</protein>
<reference evidence="1" key="1">
    <citation type="submission" date="2018-10" db="EMBL/GenBank/DDBJ databases">
        <title>Hidden diversity of soil giant viruses.</title>
        <authorList>
            <person name="Schulz F."/>
            <person name="Alteio L."/>
            <person name="Goudeau D."/>
            <person name="Ryan E.M."/>
            <person name="Malmstrom R.R."/>
            <person name="Blanchard J."/>
            <person name="Woyke T."/>
        </authorList>
    </citation>
    <scope>NUCLEOTIDE SEQUENCE</scope>
    <source>
        <strain evidence="1">FNV1</strain>
    </source>
</reference>
<evidence type="ECO:0000313" key="1">
    <source>
        <dbReference type="EMBL" id="AYV79368.1"/>
    </source>
</evidence>
<dbReference type="InterPro" id="IPR036770">
    <property type="entry name" value="Ankyrin_rpt-contain_sf"/>
</dbReference>
<gene>
    <name evidence="1" type="ORF">Faunusvirus11_7</name>
</gene>
<dbReference type="Gene3D" id="1.25.40.20">
    <property type="entry name" value="Ankyrin repeat-containing domain"/>
    <property type="match status" value="1"/>
</dbReference>
<name>A0A3G4ZWT1_9VIRU</name>
<dbReference type="SUPFAM" id="SSF48403">
    <property type="entry name" value="Ankyrin repeat"/>
    <property type="match status" value="1"/>
</dbReference>
<organism evidence="1">
    <name type="scientific">Faunusvirus sp</name>
    <dbReference type="NCBI Taxonomy" id="2487766"/>
    <lineage>
        <taxon>Viruses</taxon>
        <taxon>Varidnaviria</taxon>
        <taxon>Bamfordvirae</taxon>
        <taxon>Nucleocytoviricota</taxon>
        <taxon>Megaviricetes</taxon>
        <taxon>Imitervirales</taxon>
        <taxon>Mimiviridae</taxon>
    </lineage>
</organism>
<sequence length="244" mass="28057">MDAKQNSRRNDFINLLWLQDEQKCLEYIDKYDDFYSAISDIHPHKNMLQLACECRLKRVAIALIDKKCDLTHQTTAGYTALLYASIYGLTDVVTHIIDNSQDTVTRSTSGVPDIIYLCCIKDTNNVIKMIDKGYDIYCKPGYSLFTTAISNENECIVKKLIDIDLDFIDQFTTYCAKFDTQPVMYDNIAKYCCGKYDDYKREIIATMNDTSPTNKSNALYQSFHTTYAVDLVDVICDFLISRIK</sequence>
<dbReference type="EMBL" id="MK072142">
    <property type="protein sequence ID" value="AYV79368.1"/>
    <property type="molecule type" value="Genomic_DNA"/>
</dbReference>